<comment type="caution">
    <text evidence="3">The sequence shown here is derived from an EMBL/GenBank/DDBJ whole genome shotgun (WGS) entry which is preliminary data.</text>
</comment>
<feature type="chain" id="PRO_5031282820" evidence="1">
    <location>
        <begin position="24"/>
        <end position="268"/>
    </location>
</feature>
<sequence length="268" mass="29551">MKLHKLSCLLVLSIVLTSCTSTKKTTDHKLYDTVWELEYLSGPRIAFSGLYPNRKPVISFNKERSRVEGNNSCNGYSADFTLNGKQISFGEPGPTTMMFCGQGEAFFVNTMKKITAYTIDEDGKLNLFLDDVPMMRFKVKDNSTAVKIPEDTSLLNTGCYAFDDSKSSIEFDITSVKANKIKGVLSYNLYEKDANKGSFLGTLNGDKLIGKYTFSSEGIESVREVAFQVKGTSLVEGYGSVDATGTRFRDPNTISYTSAMPLTLGSCK</sequence>
<evidence type="ECO:0000259" key="2">
    <source>
        <dbReference type="Pfam" id="PF03724"/>
    </source>
</evidence>
<name>A0A7X2ZQB4_9FLAO</name>
<keyword evidence="4" id="KW-1185">Reference proteome</keyword>
<accession>A0A7X2ZQB4</accession>
<dbReference type="InterPro" id="IPR038670">
    <property type="entry name" value="HslJ-like_sf"/>
</dbReference>
<proteinExistence type="predicted"/>
<dbReference type="PROSITE" id="PS51257">
    <property type="entry name" value="PROKAR_LIPOPROTEIN"/>
    <property type="match status" value="1"/>
</dbReference>
<dbReference type="EMBL" id="RCNR01000002">
    <property type="protein sequence ID" value="MUH34425.1"/>
    <property type="molecule type" value="Genomic_DNA"/>
</dbReference>
<dbReference type="AlphaFoldDB" id="A0A7X2ZQB4"/>
<feature type="domain" description="DUF306" evidence="2">
    <location>
        <begin position="29"/>
        <end position="137"/>
    </location>
</feature>
<dbReference type="PANTHER" id="PTHR35535:SF2">
    <property type="entry name" value="DUF306 DOMAIN-CONTAINING PROTEIN"/>
    <property type="match status" value="1"/>
</dbReference>
<evidence type="ECO:0000313" key="3">
    <source>
        <dbReference type="EMBL" id="MUH34425.1"/>
    </source>
</evidence>
<keyword evidence="1" id="KW-0732">Signal</keyword>
<organism evidence="3 4">
    <name type="scientific">Zobellia amurskyensis</name>
    <dbReference type="NCBI Taxonomy" id="248905"/>
    <lineage>
        <taxon>Bacteria</taxon>
        <taxon>Pseudomonadati</taxon>
        <taxon>Bacteroidota</taxon>
        <taxon>Flavobacteriia</taxon>
        <taxon>Flavobacteriales</taxon>
        <taxon>Flavobacteriaceae</taxon>
        <taxon>Zobellia</taxon>
    </lineage>
</organism>
<dbReference type="OrthoDB" id="880459at2"/>
<feature type="signal peptide" evidence="1">
    <location>
        <begin position="1"/>
        <end position="23"/>
    </location>
</feature>
<dbReference type="InterPro" id="IPR005184">
    <property type="entry name" value="DUF306_Meta_HslJ"/>
</dbReference>
<gene>
    <name evidence="3" type="ORF">D9O36_01105</name>
</gene>
<dbReference type="Pfam" id="PF03724">
    <property type="entry name" value="META"/>
    <property type="match status" value="1"/>
</dbReference>
<evidence type="ECO:0000256" key="1">
    <source>
        <dbReference type="SAM" id="SignalP"/>
    </source>
</evidence>
<dbReference type="InterPro" id="IPR053147">
    <property type="entry name" value="Hsp_HslJ-like"/>
</dbReference>
<dbReference type="PANTHER" id="PTHR35535">
    <property type="entry name" value="HEAT SHOCK PROTEIN HSLJ"/>
    <property type="match status" value="1"/>
</dbReference>
<dbReference type="Proteomes" id="UP000540519">
    <property type="component" value="Unassembled WGS sequence"/>
</dbReference>
<protein>
    <submittedName>
        <fullName evidence="3">META domain-containing protein</fullName>
    </submittedName>
</protein>
<dbReference type="RefSeq" id="WP_155598496.1">
    <property type="nucleotide sequence ID" value="NZ_RCNR01000002.1"/>
</dbReference>
<evidence type="ECO:0000313" key="4">
    <source>
        <dbReference type="Proteomes" id="UP000540519"/>
    </source>
</evidence>
<reference evidence="3 4" key="1">
    <citation type="journal article" date="2019" name="Mar. Drugs">
        <title>Comparative Genomics and CAZyme Genome Repertoires of Marine Zobellia amurskyensis KMM 3526(T) and Zobellia laminariae KMM 3676(T).</title>
        <authorList>
            <person name="Chernysheva N."/>
            <person name="Bystritskaya E."/>
            <person name="Stenkova A."/>
            <person name="Golovkin I."/>
            <person name="Nedashkovskaya O."/>
            <person name="Isaeva M."/>
        </authorList>
    </citation>
    <scope>NUCLEOTIDE SEQUENCE [LARGE SCALE GENOMIC DNA]</scope>
    <source>
        <strain evidence="3 4">KMM 3526</strain>
    </source>
</reference>
<dbReference type="Gene3D" id="2.40.128.270">
    <property type="match status" value="1"/>
</dbReference>